<name>A0ABQ4V956_9MYCO</name>
<accession>A0ABQ4V956</accession>
<evidence type="ECO:0000313" key="2">
    <source>
        <dbReference type="Proteomes" id="UP001060504"/>
    </source>
</evidence>
<evidence type="ECO:0000313" key="1">
    <source>
        <dbReference type="EMBL" id="GJF11999.1"/>
    </source>
</evidence>
<dbReference type="EMBL" id="BPRH01001083">
    <property type="protein sequence ID" value="GJF11999.1"/>
    <property type="molecule type" value="Genomic_DNA"/>
</dbReference>
<organism evidence="1 2">
    <name type="scientific">Mycolicibacterium cyprinidarum</name>
    <dbReference type="NCBI Taxonomy" id="2860311"/>
    <lineage>
        <taxon>Bacteria</taxon>
        <taxon>Bacillati</taxon>
        <taxon>Actinomycetota</taxon>
        <taxon>Actinomycetes</taxon>
        <taxon>Mycobacteriales</taxon>
        <taxon>Mycobacteriaceae</taxon>
        <taxon>Mycolicibacterium</taxon>
    </lineage>
</organism>
<proteinExistence type="predicted"/>
<dbReference type="InterPro" id="IPR036196">
    <property type="entry name" value="Ptyr_pPase_sf"/>
</dbReference>
<dbReference type="Gene3D" id="3.40.50.2300">
    <property type="match status" value="1"/>
</dbReference>
<reference evidence="1 2" key="1">
    <citation type="submission" date="2021-08" db="EMBL/GenBank/DDBJ databases">
        <title>Draft genome sequence of Mycolicibacterium sp. NGTWS1702 strain.</title>
        <authorList>
            <person name="Matsumoto M."/>
            <person name="Tang B.C.C."/>
            <person name="Machida Y."/>
            <person name="Matoyama H."/>
            <person name="Kishihara T."/>
            <person name="Sato S."/>
            <person name="Kondo I."/>
            <person name="Sano M."/>
            <person name="Kato G."/>
        </authorList>
    </citation>
    <scope>NUCLEOTIDE SEQUENCE [LARGE SCALE GENOMIC DNA]</scope>
    <source>
        <strain evidence="1 2">NGTWSNA01</strain>
    </source>
</reference>
<dbReference type="SUPFAM" id="SSF52788">
    <property type="entry name" value="Phosphotyrosine protein phosphatases I"/>
    <property type="match status" value="1"/>
</dbReference>
<keyword evidence="2" id="KW-1185">Reference proteome</keyword>
<gene>
    <name evidence="1" type="ORF">NGTWS1702_10130</name>
</gene>
<protein>
    <recommendedName>
        <fullName evidence="3">Phosphotyrosine protein phosphatase I domain-containing protein</fullName>
    </recommendedName>
</protein>
<comment type="caution">
    <text evidence="1">The sequence shown here is derived from an EMBL/GenBank/DDBJ whole genome shotgun (WGS) entry which is preliminary data.</text>
</comment>
<dbReference type="Proteomes" id="UP001060504">
    <property type="component" value="Unassembled WGS sequence"/>
</dbReference>
<sequence>MTPRIASDADLIITMTRAHRDRVLELAPRLLRSTFILTEAARLASEPDAENVTDLARLRPLSAAQDLPDIFDPIGKSAETFEMVGSQIADLLPPILEFCRRSSSTVAD</sequence>
<evidence type="ECO:0008006" key="3">
    <source>
        <dbReference type="Google" id="ProtNLM"/>
    </source>
</evidence>